<keyword evidence="4 7" id="KW-0472">Membrane</keyword>
<keyword evidence="3 7" id="KW-1133">Transmembrane helix</keyword>
<dbReference type="EC" id="4.2.2.29" evidence="7"/>
<comment type="catalytic activity">
    <reaction evidence="7">
        <text>a peptidoglycan chain = a peptidoglycan chain with N-acetyl-1,6-anhydromuramyl-[peptide] at the reducing end + a peptidoglycan chain with N-acetylglucosamine at the non-reducing end.</text>
        <dbReference type="EC" id="4.2.2.29"/>
    </reaction>
</comment>
<comment type="caution">
    <text evidence="8">The sequence shown here is derived from an EMBL/GenBank/DDBJ whole genome shotgun (WGS) entry which is preliminary data.</text>
</comment>
<feature type="site" description="Important for catalytic activity" evidence="7">
    <location>
        <position position="255"/>
    </location>
</feature>
<evidence type="ECO:0000256" key="4">
    <source>
        <dbReference type="ARBA" id="ARBA00023136"/>
    </source>
</evidence>
<evidence type="ECO:0000256" key="2">
    <source>
        <dbReference type="ARBA" id="ARBA00022692"/>
    </source>
</evidence>
<comment type="subcellular location">
    <subcellularLocation>
        <location evidence="7">Cell membrane</location>
        <topology evidence="7">Single-pass membrane protein</topology>
    </subcellularLocation>
</comment>
<keyword evidence="2 7" id="KW-0812">Transmembrane</keyword>
<dbReference type="CDD" id="cd08010">
    <property type="entry name" value="MltG_like"/>
    <property type="match status" value="1"/>
</dbReference>
<evidence type="ECO:0000313" key="8">
    <source>
        <dbReference type="EMBL" id="MBN3556257.1"/>
    </source>
</evidence>
<dbReference type="Gene3D" id="3.30.1490.480">
    <property type="entry name" value="Endolytic murein transglycosylase"/>
    <property type="match status" value="1"/>
</dbReference>
<dbReference type="RefSeq" id="WP_205726938.1">
    <property type="nucleotide sequence ID" value="NZ_JAFHKR010000039.1"/>
</dbReference>
<dbReference type="EMBL" id="JAFHKR010000039">
    <property type="protein sequence ID" value="MBN3556257.1"/>
    <property type="molecule type" value="Genomic_DNA"/>
</dbReference>
<evidence type="ECO:0000256" key="1">
    <source>
        <dbReference type="ARBA" id="ARBA00022475"/>
    </source>
</evidence>
<evidence type="ECO:0000256" key="5">
    <source>
        <dbReference type="ARBA" id="ARBA00023239"/>
    </source>
</evidence>
<dbReference type="PANTHER" id="PTHR30518">
    <property type="entry name" value="ENDOLYTIC MUREIN TRANSGLYCOSYLASE"/>
    <property type="match status" value="1"/>
</dbReference>
<sequence>MLHLQSSGNYINENKSKKRRAKTIVLSILLLIVALIIGAAIGAYYYYNKNIGSIDSNDHKKITVEIPIGSSSSKIGNELEEKGLINSGDFFRLYTRVKGEGNFQAGIYELTPSMNLNEIISALKDGKMFKKPALTLTIPEGYNVPQIAKLISQKTGYSEADIIKKMADKAYLKQLQDKYPILPDDIMKAGLYYPLEGFLFPATYDFDVKKPELTDVIGKMVEQSSVVLTKHENDIKNSGYSLFQIITLSSLIEEESQREEDRKKIAGVFYNRLSKDMKLDSDPTVKYARKNFDVQVLYEHLKYDSKYNTYLYKGIPIGPITSPGERAIEAALQPVKMDELFFYARPNGEVIYTKTLSEHNAVYKKYRDEWKVWQEKDDN</sequence>
<dbReference type="InterPro" id="IPR003770">
    <property type="entry name" value="MLTG-like"/>
</dbReference>
<dbReference type="Proteomes" id="UP001296923">
    <property type="component" value="Unassembled WGS sequence"/>
</dbReference>
<dbReference type="Pfam" id="PF02618">
    <property type="entry name" value="YceG"/>
    <property type="match status" value="1"/>
</dbReference>
<gene>
    <name evidence="7 8" type="primary">mltG</name>
    <name evidence="8" type="ORF">JYA63_18425</name>
</gene>
<keyword evidence="6 7" id="KW-0961">Cell wall biogenesis/degradation</keyword>
<evidence type="ECO:0000256" key="6">
    <source>
        <dbReference type="ARBA" id="ARBA00023316"/>
    </source>
</evidence>
<evidence type="ECO:0000313" key="9">
    <source>
        <dbReference type="Proteomes" id="UP001296923"/>
    </source>
</evidence>
<keyword evidence="5 7" id="KW-0456">Lyase</keyword>
<protein>
    <recommendedName>
        <fullName evidence="7">Endolytic murein transglycosylase</fullName>
        <ecNumber evidence="7">4.2.2.29</ecNumber>
    </recommendedName>
    <alternativeName>
        <fullName evidence="7">Peptidoglycan lytic transglycosylase</fullName>
    </alternativeName>
    <alternativeName>
        <fullName evidence="7">Peptidoglycan polymerization terminase</fullName>
    </alternativeName>
</protein>
<organism evidence="8 9">
    <name type="scientific">Fictibacillus nanhaiensis</name>
    <dbReference type="NCBI Taxonomy" id="742169"/>
    <lineage>
        <taxon>Bacteria</taxon>
        <taxon>Bacillati</taxon>
        <taxon>Bacillota</taxon>
        <taxon>Bacilli</taxon>
        <taxon>Bacillales</taxon>
        <taxon>Fictibacillaceae</taxon>
        <taxon>Fictibacillus</taxon>
    </lineage>
</organism>
<reference evidence="8 9" key="1">
    <citation type="submission" date="2021-01" db="EMBL/GenBank/DDBJ databases">
        <title>Genome Sequencing of Type Strains.</title>
        <authorList>
            <person name="Lemaire J.F."/>
            <person name="Inderbitzin P."/>
            <person name="Collins S.B."/>
            <person name="Wespe N."/>
            <person name="Knight-Connoni V."/>
        </authorList>
    </citation>
    <scope>NUCLEOTIDE SEQUENCE [LARGE SCALE GENOMIC DNA]</scope>
    <source>
        <strain evidence="8 9">DSM 23009</strain>
    </source>
</reference>
<dbReference type="HAMAP" id="MF_02065">
    <property type="entry name" value="MltG"/>
    <property type="match status" value="1"/>
</dbReference>
<keyword evidence="1 7" id="KW-1003">Cell membrane</keyword>
<evidence type="ECO:0000256" key="3">
    <source>
        <dbReference type="ARBA" id="ARBA00022989"/>
    </source>
</evidence>
<accession>A0ABS2ZY07</accession>
<comment type="function">
    <text evidence="7">Functions as a peptidoglycan terminase that cleaves nascent peptidoglycan strands endolytically to terminate their elongation.</text>
</comment>
<comment type="similarity">
    <text evidence="7">Belongs to the transglycosylase MltG family.</text>
</comment>
<proteinExistence type="inferred from homology"/>
<dbReference type="NCBIfam" id="TIGR00247">
    <property type="entry name" value="endolytic transglycosylase MltG"/>
    <property type="match status" value="1"/>
</dbReference>
<name>A0ABS2ZY07_9BACL</name>
<feature type="transmembrane region" description="Helical" evidence="7">
    <location>
        <begin position="24"/>
        <end position="47"/>
    </location>
</feature>
<dbReference type="PANTHER" id="PTHR30518:SF2">
    <property type="entry name" value="ENDOLYTIC MUREIN TRANSGLYCOSYLASE"/>
    <property type="match status" value="1"/>
</dbReference>
<evidence type="ECO:0000256" key="7">
    <source>
        <dbReference type="HAMAP-Rule" id="MF_02065"/>
    </source>
</evidence>
<keyword evidence="9" id="KW-1185">Reference proteome</keyword>